<proteinExistence type="predicted"/>
<dbReference type="InterPro" id="IPR011990">
    <property type="entry name" value="TPR-like_helical_dom_sf"/>
</dbReference>
<dbReference type="InterPro" id="IPR052943">
    <property type="entry name" value="TMTC_O-mannosyl-trnsfr"/>
</dbReference>
<organism evidence="2 3">
    <name type="scientific">Archangium gephyra</name>
    <dbReference type="NCBI Taxonomy" id="48"/>
    <lineage>
        <taxon>Bacteria</taxon>
        <taxon>Pseudomonadati</taxon>
        <taxon>Myxococcota</taxon>
        <taxon>Myxococcia</taxon>
        <taxon>Myxococcales</taxon>
        <taxon>Cystobacterineae</taxon>
        <taxon>Archangiaceae</taxon>
        <taxon>Archangium</taxon>
    </lineage>
</organism>
<dbReference type="PANTHER" id="PTHR44809">
    <property type="match status" value="1"/>
</dbReference>
<gene>
    <name evidence="2" type="ORF">DI536_07110</name>
</gene>
<feature type="compositionally biased region" description="Basic and acidic residues" evidence="1">
    <location>
        <begin position="197"/>
        <end position="221"/>
    </location>
</feature>
<name>A0A2W5TQC4_9BACT</name>
<evidence type="ECO:0000313" key="2">
    <source>
        <dbReference type="EMBL" id="PZR16057.1"/>
    </source>
</evidence>
<dbReference type="Gene3D" id="1.25.40.10">
    <property type="entry name" value="Tetratricopeptide repeat domain"/>
    <property type="match status" value="1"/>
</dbReference>
<dbReference type="EMBL" id="QFQP01000004">
    <property type="protein sequence ID" value="PZR16057.1"/>
    <property type="molecule type" value="Genomic_DNA"/>
</dbReference>
<dbReference type="InterPro" id="IPR019734">
    <property type="entry name" value="TPR_rpt"/>
</dbReference>
<reference evidence="2 3" key="1">
    <citation type="submission" date="2017-08" db="EMBL/GenBank/DDBJ databases">
        <title>Infants hospitalized years apart are colonized by the same room-sourced microbial strains.</title>
        <authorList>
            <person name="Brooks B."/>
            <person name="Olm M.R."/>
            <person name="Firek B.A."/>
            <person name="Baker R."/>
            <person name="Thomas B.C."/>
            <person name="Morowitz M.J."/>
            <person name="Banfield J.F."/>
        </authorList>
    </citation>
    <scope>NUCLEOTIDE SEQUENCE [LARGE SCALE GENOMIC DNA]</scope>
    <source>
        <strain evidence="2">S2_003_000_R2_14</strain>
    </source>
</reference>
<evidence type="ECO:0000256" key="1">
    <source>
        <dbReference type="SAM" id="MobiDB-lite"/>
    </source>
</evidence>
<dbReference type="SMART" id="SM00028">
    <property type="entry name" value="TPR"/>
    <property type="match status" value="3"/>
</dbReference>
<feature type="region of interest" description="Disordered" evidence="1">
    <location>
        <begin position="196"/>
        <end position="221"/>
    </location>
</feature>
<dbReference type="PANTHER" id="PTHR44809:SF1">
    <property type="entry name" value="PROTEIN O-MANNOSYL-TRANSFERASE TMTC1"/>
    <property type="match status" value="1"/>
</dbReference>
<dbReference type="AlphaFoldDB" id="A0A2W5TQC4"/>
<protein>
    <submittedName>
        <fullName evidence="2">Uncharacterized protein</fullName>
    </submittedName>
</protein>
<dbReference type="SUPFAM" id="SSF48452">
    <property type="entry name" value="TPR-like"/>
    <property type="match status" value="1"/>
</dbReference>
<dbReference type="Proteomes" id="UP000249061">
    <property type="component" value="Unassembled WGS sequence"/>
</dbReference>
<sequence length="221" mass="24491">MLIATLLILSATPLERAQAFEAEGNDGKAISELMHAVAAEPKWALGRVELGRLQLKQGNPDAALVHLDIARTLTPENPRAHYLFALAAEDAGRRNEARRSLEVALSLRDDYDDAQSRLGNLLLIDGEFDRAADLLGRYAAAHPESNGARLQYAEALERAGRTREAEAQLRALLDMPQIKTLAGRRLIALLDTQGRTSDAEKVRHKIDPPKRQLRELKPSRR</sequence>
<comment type="caution">
    <text evidence="2">The sequence shown here is derived from an EMBL/GenBank/DDBJ whole genome shotgun (WGS) entry which is preliminary data.</text>
</comment>
<dbReference type="Pfam" id="PF14559">
    <property type="entry name" value="TPR_19"/>
    <property type="match status" value="2"/>
</dbReference>
<evidence type="ECO:0000313" key="3">
    <source>
        <dbReference type="Proteomes" id="UP000249061"/>
    </source>
</evidence>
<accession>A0A2W5TQC4</accession>